<reference evidence="1 2" key="1">
    <citation type="submission" date="2018-11" db="EMBL/GenBank/DDBJ databases">
        <title>Novel bacteria species description.</title>
        <authorList>
            <person name="Han J.-H."/>
        </authorList>
    </citation>
    <scope>NUCLEOTIDE SEQUENCE [LARGE SCALE GENOMIC DNA]</scope>
    <source>
        <strain evidence="1 2">KCTC23259</strain>
    </source>
</reference>
<organism evidence="1 2">
    <name type="scientific">Lacihabitans soyangensis</name>
    <dbReference type="NCBI Taxonomy" id="869394"/>
    <lineage>
        <taxon>Bacteria</taxon>
        <taxon>Pseudomonadati</taxon>
        <taxon>Bacteroidota</taxon>
        <taxon>Cytophagia</taxon>
        <taxon>Cytophagales</taxon>
        <taxon>Leadbetterellaceae</taxon>
        <taxon>Lacihabitans</taxon>
    </lineage>
</organism>
<proteinExistence type="predicted"/>
<evidence type="ECO:0000313" key="1">
    <source>
        <dbReference type="EMBL" id="MCP9762479.1"/>
    </source>
</evidence>
<keyword evidence="2" id="KW-1185">Reference proteome</keyword>
<comment type="caution">
    <text evidence="1">The sequence shown here is derived from an EMBL/GenBank/DDBJ whole genome shotgun (WGS) entry which is preliminary data.</text>
</comment>
<protein>
    <submittedName>
        <fullName evidence="1">Protein-tyrosine-phosphatase</fullName>
    </submittedName>
</protein>
<dbReference type="Gene3D" id="3.40.50.2300">
    <property type="match status" value="1"/>
</dbReference>
<dbReference type="Proteomes" id="UP001204144">
    <property type="component" value="Unassembled WGS sequence"/>
</dbReference>
<dbReference type="EMBL" id="RJUF01000010">
    <property type="protein sequence ID" value="MCP9762479.1"/>
    <property type="molecule type" value="Genomic_DNA"/>
</dbReference>
<dbReference type="AlphaFoldDB" id="A0AAE3H1U9"/>
<dbReference type="SUPFAM" id="SSF52788">
    <property type="entry name" value="Phosphotyrosine protein phosphatases I"/>
    <property type="match status" value="1"/>
</dbReference>
<accession>A0AAE3H1U9</accession>
<gene>
    <name evidence="1" type="ORF">EGI31_05895</name>
</gene>
<dbReference type="PANTHER" id="PTHR43428">
    <property type="entry name" value="ARSENATE REDUCTASE"/>
    <property type="match status" value="1"/>
</dbReference>
<evidence type="ECO:0000313" key="2">
    <source>
        <dbReference type="Proteomes" id="UP001204144"/>
    </source>
</evidence>
<dbReference type="InterPro" id="IPR036196">
    <property type="entry name" value="Ptyr_pPase_sf"/>
</dbReference>
<dbReference type="PANTHER" id="PTHR43428:SF1">
    <property type="entry name" value="ARSENATE REDUCTASE"/>
    <property type="match status" value="1"/>
</dbReference>
<sequence length="219" mass="24345">MLFFMNNPVQNANVIDEKILSYIENNTLDFSGISEERKGDLDKIADYVSMKIKANETAELVYICTHNSRRSHFGQIWGATAAAYYGIANIKTYSGGTEATACNERSVAALKRVGFMIEKTTETSNPVYHIQYSADGPKQIAFSKKYDDSSNPKQGFCAIMTCSSADEACPVVFGAAKRVATPYEDPKAFDGTTDEAKMYDERCKQIATETFYVFSKVKK</sequence>
<name>A0AAE3H1U9_9BACT</name>